<dbReference type="InterPro" id="IPR040521">
    <property type="entry name" value="KDZ"/>
</dbReference>
<dbReference type="OrthoDB" id="3246730at2759"/>
<evidence type="ECO:0000256" key="1">
    <source>
        <dbReference type="SAM" id="MobiDB-lite"/>
    </source>
</evidence>
<keyword evidence="3" id="KW-1185">Reference proteome</keyword>
<sequence length="1008" mass="114538">MALTGNNSTKYIGRLCSDYLGAKEENIATLEEALSNVVKIYDSANRDLQRIYTESGASPIFHEGEELVNKLADMKQQMEDVVMNAMLQQMEEARLAMTQGDSTITIDGPDYSDTDAADTEMMNDVLAGQAQLDISHGGGEYVEVMGRLHSAMKEKWHVLLLAAVETPLTCFDPQMPALADAYVEWDWNRSQGIQSNICDEMVDGLVCVKVVDLYREYDTTIQTLSTDKFIAAALIRQGLLPCAPFHPSVVVTIPAMQVYHTAHLQCPQFNIQPFVKMLCNLHSVAFRPYLLQQFSICYDLYLDLLNTVHGRVLKALGRDIPNWQALNACPCCTYKLEGEQPLKFAMLGTMDGNDSMKRVEKRESEVIDDDGGTLPGESIERLDLQNGRGDYFIPRDKVDKWSKEAIGESLVHSRDGNDESPCSDRWQNMINDMSAWAWGIFDETGIFVCLCRHGFVLLVADMVRSGELAKYPLTIVDELLNLYGDDIGIGYDVGCKFGITVSRSPLGERACEHRFCALVGLFHGHAHQRRCQLQHLGTYVLGLGLEDLEGCERLFSGMNALALGVRHASRYHRHQVIANYMRCKDQFDTFQNLSAFLCNNYCQALEILQERPILDDSMRRLGVESESILEGWLKEEEEYLATLSKEPPQETLEMEYYTALLDYYTLQTSVDDAANVWMTVTAETVNRHTHKTETARRHLIERRNNALKIVQVLEACLETRRWEVGCEKWLENEKRVKMRTYQRAIDNLEHLVVSCIFELTKMNMSHTGYKMRKHIGKALQSCSQAIRMALEKYNNAARALDLPRATLRWEQVVEYAFLSDFDLLRDPGTREGIQEISKKVWAMPAGRATMDRYFKIKRAEEEIDCLNVEIPRLLTYMEDEDHYLEDQCCRLKESSPALAHQISRYRLDRLRFYDQHHKRFAHLSGTAGVTMSLLPGKVLGRRPGWYGPNTSEAPSISDELTPSRTAGDFSIGPDTAIDDAGADDDDDRDDTDDQVEEQLIMLMDTFSM</sequence>
<dbReference type="Pfam" id="PF18758">
    <property type="entry name" value="KDZ"/>
    <property type="match status" value="1"/>
</dbReference>
<dbReference type="Proteomes" id="UP000219338">
    <property type="component" value="Unassembled WGS sequence"/>
</dbReference>
<feature type="compositionally biased region" description="Acidic residues" evidence="1">
    <location>
        <begin position="976"/>
        <end position="993"/>
    </location>
</feature>
<protein>
    <recommendedName>
        <fullName evidence="4">CxC1-like cysteine cluster associated with KDZ transposases domain-containing protein</fullName>
    </recommendedName>
</protein>
<evidence type="ECO:0000313" key="2">
    <source>
        <dbReference type="EMBL" id="SJL15492.1"/>
    </source>
</evidence>
<dbReference type="STRING" id="47428.A0A284S3A2"/>
<accession>A0A284S3A2</accession>
<evidence type="ECO:0008006" key="4">
    <source>
        <dbReference type="Google" id="ProtNLM"/>
    </source>
</evidence>
<feature type="region of interest" description="Disordered" evidence="1">
    <location>
        <begin position="945"/>
        <end position="993"/>
    </location>
</feature>
<dbReference type="EMBL" id="FUEG01000029">
    <property type="protein sequence ID" value="SJL15492.1"/>
    <property type="molecule type" value="Genomic_DNA"/>
</dbReference>
<organism evidence="2 3">
    <name type="scientific">Armillaria ostoyae</name>
    <name type="common">Armillaria root rot fungus</name>
    <dbReference type="NCBI Taxonomy" id="47428"/>
    <lineage>
        <taxon>Eukaryota</taxon>
        <taxon>Fungi</taxon>
        <taxon>Dikarya</taxon>
        <taxon>Basidiomycota</taxon>
        <taxon>Agaricomycotina</taxon>
        <taxon>Agaricomycetes</taxon>
        <taxon>Agaricomycetidae</taxon>
        <taxon>Agaricales</taxon>
        <taxon>Marasmiineae</taxon>
        <taxon>Physalacriaceae</taxon>
        <taxon>Armillaria</taxon>
    </lineage>
</organism>
<name>A0A284S3A2_ARMOS</name>
<dbReference type="PANTHER" id="PTHR33096">
    <property type="entry name" value="CXC2 DOMAIN-CONTAINING PROTEIN"/>
    <property type="match status" value="1"/>
</dbReference>
<dbReference type="OMA" id="MEDEDHY"/>
<feature type="compositionally biased region" description="Polar residues" evidence="1">
    <location>
        <begin position="948"/>
        <end position="964"/>
    </location>
</feature>
<dbReference type="PANTHER" id="PTHR33096:SF1">
    <property type="entry name" value="CXC1-LIKE CYSTEINE CLUSTER ASSOCIATED WITH KDZ TRANSPOSASES DOMAIN-CONTAINING PROTEIN"/>
    <property type="match status" value="1"/>
</dbReference>
<proteinExistence type="predicted"/>
<dbReference type="AlphaFoldDB" id="A0A284S3A2"/>
<evidence type="ECO:0000313" key="3">
    <source>
        <dbReference type="Proteomes" id="UP000219338"/>
    </source>
</evidence>
<gene>
    <name evidence="2" type="ORF">ARMOST_18990</name>
</gene>
<reference evidence="3" key="1">
    <citation type="journal article" date="2017" name="Nat. Ecol. Evol.">
        <title>Genome expansion and lineage-specific genetic innovations in the forest pathogenic fungi Armillaria.</title>
        <authorList>
            <person name="Sipos G."/>
            <person name="Prasanna A.N."/>
            <person name="Walter M.C."/>
            <person name="O'Connor E."/>
            <person name="Balint B."/>
            <person name="Krizsan K."/>
            <person name="Kiss B."/>
            <person name="Hess J."/>
            <person name="Varga T."/>
            <person name="Slot J."/>
            <person name="Riley R."/>
            <person name="Boka B."/>
            <person name="Rigling D."/>
            <person name="Barry K."/>
            <person name="Lee J."/>
            <person name="Mihaltcheva S."/>
            <person name="LaButti K."/>
            <person name="Lipzen A."/>
            <person name="Waldron R."/>
            <person name="Moloney N.M."/>
            <person name="Sperisen C."/>
            <person name="Kredics L."/>
            <person name="Vagvoelgyi C."/>
            <person name="Patrignani A."/>
            <person name="Fitzpatrick D."/>
            <person name="Nagy I."/>
            <person name="Doyle S."/>
            <person name="Anderson J.B."/>
            <person name="Grigoriev I.V."/>
            <person name="Gueldener U."/>
            <person name="Muensterkoetter M."/>
            <person name="Nagy L.G."/>
        </authorList>
    </citation>
    <scope>NUCLEOTIDE SEQUENCE [LARGE SCALE GENOMIC DNA]</scope>
    <source>
        <strain evidence="3">C18/9</strain>
    </source>
</reference>